<name>A0A9X2D6A7_9ACTN</name>
<feature type="region of interest" description="Disordered" evidence="1">
    <location>
        <begin position="183"/>
        <end position="203"/>
    </location>
</feature>
<feature type="domain" description="Bacterial Ig-like" evidence="4">
    <location>
        <begin position="772"/>
        <end position="849"/>
    </location>
</feature>
<sequence length="856" mass="89817">MRLSLTRVATLLAVPSLALAAAAVAPLASSAAVDDDRAFSRVATYPVFLNVPDGVDPADETVAEISAVSEDGTTVVYTDAAGKRIGFVDVTDPSNPVGDGTLDLSELGDVEDEPTSVAVVGDYVMVVVNTSESYTDPSGRVDVVELASRERVASLDLGGQPDSIAVSPDGTYAAIAIENERDEDVLPDDAATDPDAEEGDLPQAPAGFVQTIDLTGTPDTWTATPVMLGADVIPMMDTPSDAELEYVDINEDDELVVSLQENNGVVVIDLPTLEVTSAFSAGEATLRGVDTEDDGVFSFTDTLTVPREPDAVHWVGDGYVATANEGDWKGGSRGWTVFDAATGEIAWDAGTGFEHLATAYGLFNDGRQDNKGSEPEGLTYAVYGGTPYAFVGSERSNFVAVYDMTDPTDPAFTQVLPTTNGPEGLLPVPGRDLFVVSSETDDAEAGVRATVGLYAFGEDAPTWPDVVSVPVDGAAHPIGWGALGALSADLADEDGLWTASDSAFSPARIYHLDTTDVPAVLDDVIEVRVGGGQPIDLDIEGLAARAEGGFWIASEGATGPQNRLVRINRHGLVQQRVHLPAEVAAGLGTWGLEGVAVTGSGDDETLYVALQRPLTGEDVARIGRYDVATRAWTWFGYPLETTDVEGDWIGLSEIVALDADSVAVIERDKQVGTAAAIKRVYTVDLPAGSVDAVTPVTKSLAVDVLPLMQARHGWTQEKLEGLTVSAGGEVYAVTDNDGLDDATGETQMFDLGTATDVFAEALATRTRVRAARKVVSGRTLAVRVHVSPSAQGVVRLKVGRKLLGTATLNDAGRAVLRVRLAGRGQRALRAIYPGTDTAVASSDTVTVQVVQRGRRS</sequence>
<feature type="domain" description="Phytase-like" evidence="3">
    <location>
        <begin position="479"/>
        <end position="737"/>
    </location>
</feature>
<dbReference type="Gene3D" id="2.130.10.10">
    <property type="entry name" value="YVTN repeat-like/Quinoprotein amine dehydrogenase"/>
    <property type="match status" value="1"/>
</dbReference>
<evidence type="ECO:0000313" key="7">
    <source>
        <dbReference type="Proteomes" id="UP001139485"/>
    </source>
</evidence>
<dbReference type="Pfam" id="PF13449">
    <property type="entry name" value="Phytase-like"/>
    <property type="match status" value="1"/>
</dbReference>
<dbReference type="InterPro" id="IPR052956">
    <property type="entry name" value="Mesenchyme-surface_protein"/>
</dbReference>
<protein>
    <submittedName>
        <fullName evidence="6">Esterase-like activity of phytase family protein</fullName>
    </submittedName>
</protein>
<feature type="domain" description="Choice-of-anchor I" evidence="5">
    <location>
        <begin position="330"/>
        <end position="413"/>
    </location>
</feature>
<dbReference type="InterPro" id="IPR055188">
    <property type="entry name" value="Choice_anch_I"/>
</dbReference>
<feature type="signal peptide" evidence="2">
    <location>
        <begin position="1"/>
        <end position="20"/>
    </location>
</feature>
<dbReference type="Proteomes" id="UP001139485">
    <property type="component" value="Unassembled WGS sequence"/>
</dbReference>
<dbReference type="PANTHER" id="PTHR46928:SF1">
    <property type="entry name" value="MESENCHYME-SPECIFIC CELL SURFACE GLYCOPROTEIN"/>
    <property type="match status" value="1"/>
</dbReference>
<dbReference type="RefSeq" id="WP_250826690.1">
    <property type="nucleotide sequence ID" value="NZ_JAMOIL010000007.1"/>
</dbReference>
<gene>
    <name evidence="6" type="ORF">M8330_06700</name>
</gene>
<comment type="caution">
    <text evidence="6">The sequence shown here is derived from an EMBL/GenBank/DDBJ whole genome shotgun (WGS) entry which is preliminary data.</text>
</comment>
<evidence type="ECO:0000259" key="3">
    <source>
        <dbReference type="Pfam" id="PF13449"/>
    </source>
</evidence>
<evidence type="ECO:0000256" key="2">
    <source>
        <dbReference type="SAM" id="SignalP"/>
    </source>
</evidence>
<reference evidence="6" key="1">
    <citation type="submission" date="2022-05" db="EMBL/GenBank/DDBJ databases">
        <authorList>
            <person name="Tuo L."/>
        </authorList>
    </citation>
    <scope>NUCLEOTIDE SEQUENCE</scope>
    <source>
        <strain evidence="6">BSK12Z-4</strain>
    </source>
</reference>
<dbReference type="Pfam" id="PF16640">
    <property type="entry name" value="Big_3_5"/>
    <property type="match status" value="1"/>
</dbReference>
<keyword evidence="2" id="KW-0732">Signal</keyword>
<dbReference type="InterPro" id="IPR032109">
    <property type="entry name" value="Big_3_5"/>
</dbReference>
<dbReference type="InterPro" id="IPR015943">
    <property type="entry name" value="WD40/YVTN_repeat-like_dom_sf"/>
</dbReference>
<dbReference type="InterPro" id="IPR013783">
    <property type="entry name" value="Ig-like_fold"/>
</dbReference>
<evidence type="ECO:0000259" key="4">
    <source>
        <dbReference type="Pfam" id="PF16640"/>
    </source>
</evidence>
<proteinExistence type="predicted"/>
<dbReference type="Gene3D" id="2.60.40.10">
    <property type="entry name" value="Immunoglobulins"/>
    <property type="match status" value="1"/>
</dbReference>
<accession>A0A9X2D6A7</accession>
<evidence type="ECO:0000259" key="5">
    <source>
        <dbReference type="Pfam" id="PF22494"/>
    </source>
</evidence>
<dbReference type="GO" id="GO:0005975">
    <property type="term" value="P:carbohydrate metabolic process"/>
    <property type="evidence" value="ECO:0007669"/>
    <property type="project" value="UniProtKB-ARBA"/>
</dbReference>
<feature type="compositionally biased region" description="Acidic residues" evidence="1">
    <location>
        <begin position="183"/>
        <end position="200"/>
    </location>
</feature>
<dbReference type="InterPro" id="IPR027372">
    <property type="entry name" value="Phytase-like_dom"/>
</dbReference>
<organism evidence="6 7">
    <name type="scientific">Nocardioides bruguierae</name>
    <dbReference type="NCBI Taxonomy" id="2945102"/>
    <lineage>
        <taxon>Bacteria</taxon>
        <taxon>Bacillati</taxon>
        <taxon>Actinomycetota</taxon>
        <taxon>Actinomycetes</taxon>
        <taxon>Propionibacteriales</taxon>
        <taxon>Nocardioidaceae</taxon>
        <taxon>Nocardioides</taxon>
    </lineage>
</organism>
<dbReference type="AlphaFoldDB" id="A0A9X2D6A7"/>
<keyword evidence="7" id="KW-1185">Reference proteome</keyword>
<evidence type="ECO:0000313" key="6">
    <source>
        <dbReference type="EMBL" id="MCM0619983.1"/>
    </source>
</evidence>
<dbReference type="EMBL" id="JAMOIL010000007">
    <property type="protein sequence ID" value="MCM0619983.1"/>
    <property type="molecule type" value="Genomic_DNA"/>
</dbReference>
<dbReference type="InterPro" id="IPR011044">
    <property type="entry name" value="Quino_amine_DH_bsu"/>
</dbReference>
<feature type="chain" id="PRO_5040995748" evidence="2">
    <location>
        <begin position="21"/>
        <end position="856"/>
    </location>
</feature>
<dbReference type="SUPFAM" id="SSF50969">
    <property type="entry name" value="YVTN repeat-like/Quinoprotein amine dehydrogenase"/>
    <property type="match status" value="1"/>
</dbReference>
<dbReference type="Pfam" id="PF22494">
    <property type="entry name" value="choice_anch_I"/>
    <property type="match status" value="1"/>
</dbReference>
<dbReference type="PANTHER" id="PTHR46928">
    <property type="entry name" value="MESENCHYME-SPECIFIC CELL SURFACE GLYCOPROTEIN"/>
    <property type="match status" value="1"/>
</dbReference>
<evidence type="ECO:0000256" key="1">
    <source>
        <dbReference type="SAM" id="MobiDB-lite"/>
    </source>
</evidence>